<dbReference type="Pfam" id="PF02656">
    <property type="entry name" value="DUF202"/>
    <property type="match status" value="1"/>
</dbReference>
<evidence type="ECO:0000256" key="1">
    <source>
        <dbReference type="ARBA" id="ARBA00004127"/>
    </source>
</evidence>
<sequence length="235" mass="26140">MSQSNPASQLAPERQQGSLRLAYRRSVVALQQAFGWKEQPILVEEEGAGENDPLLQNNNGEGSSQGVRQQGGTYGSVLDLPPDQRVPKPKKIRGPVRVEAKVWFANERTWISWLRVSLLIGSFSLAMYNSASFFSSHPSEPFPPGQEPGPDIPRTSPNGSTIRTFAIVYALISVLTLGWGLFNYHRRLYLIRTKYAGDFDDLIGPPLICAALFVAVLVNFIVRVQQHNIEMDHGH</sequence>
<evidence type="ECO:0000256" key="4">
    <source>
        <dbReference type="ARBA" id="ARBA00023136"/>
    </source>
</evidence>
<dbReference type="InterPro" id="IPR051572">
    <property type="entry name" value="VTC_Complex_Subunit"/>
</dbReference>
<dbReference type="PANTHER" id="PTHR46140">
    <property type="entry name" value="VACUOLAR TRANSPORTER CHAPERONE 1-RELATED"/>
    <property type="match status" value="1"/>
</dbReference>
<evidence type="ECO:0000313" key="9">
    <source>
        <dbReference type="Proteomes" id="UP000245771"/>
    </source>
</evidence>
<keyword evidence="2 6" id="KW-0812">Transmembrane</keyword>
<proteinExistence type="predicted"/>
<keyword evidence="9" id="KW-1185">Reference proteome</keyword>
<accession>A0A316V8F9</accession>
<feature type="transmembrane region" description="Helical" evidence="6">
    <location>
        <begin position="202"/>
        <end position="222"/>
    </location>
</feature>
<dbReference type="Proteomes" id="UP000245771">
    <property type="component" value="Unassembled WGS sequence"/>
</dbReference>
<feature type="compositionally biased region" description="Polar residues" evidence="5">
    <location>
        <begin position="54"/>
        <end position="71"/>
    </location>
</feature>
<dbReference type="AlphaFoldDB" id="A0A316V8F9"/>
<evidence type="ECO:0000259" key="7">
    <source>
        <dbReference type="Pfam" id="PF02656"/>
    </source>
</evidence>
<dbReference type="GO" id="GO:0000329">
    <property type="term" value="C:fungal-type vacuole membrane"/>
    <property type="evidence" value="ECO:0007669"/>
    <property type="project" value="TreeGrafter"/>
</dbReference>
<dbReference type="PANTHER" id="PTHR46140:SF2">
    <property type="entry name" value="VACUOLAR TRANSPORTER CHAPERONE 3 COMPLEX SUBUNIT 3-RELATED"/>
    <property type="match status" value="1"/>
</dbReference>
<organism evidence="8 9">
    <name type="scientific">Meira miltonrushii</name>
    <dbReference type="NCBI Taxonomy" id="1280837"/>
    <lineage>
        <taxon>Eukaryota</taxon>
        <taxon>Fungi</taxon>
        <taxon>Dikarya</taxon>
        <taxon>Basidiomycota</taxon>
        <taxon>Ustilaginomycotina</taxon>
        <taxon>Exobasidiomycetes</taxon>
        <taxon>Exobasidiales</taxon>
        <taxon>Brachybasidiaceae</taxon>
        <taxon>Meira</taxon>
    </lineage>
</organism>
<protein>
    <recommendedName>
        <fullName evidence="7">DUF202 domain-containing protein</fullName>
    </recommendedName>
</protein>
<dbReference type="InterPro" id="IPR003807">
    <property type="entry name" value="DUF202"/>
</dbReference>
<feature type="transmembrane region" description="Helical" evidence="6">
    <location>
        <begin position="164"/>
        <end position="182"/>
    </location>
</feature>
<comment type="subcellular location">
    <subcellularLocation>
        <location evidence="1">Endomembrane system</location>
        <topology evidence="1">Multi-pass membrane protein</topology>
    </subcellularLocation>
</comment>
<evidence type="ECO:0000313" key="8">
    <source>
        <dbReference type="EMBL" id="PWN33494.1"/>
    </source>
</evidence>
<reference evidence="8 9" key="1">
    <citation type="journal article" date="2018" name="Mol. Biol. Evol.">
        <title>Broad Genomic Sampling Reveals a Smut Pathogenic Ancestry of the Fungal Clade Ustilaginomycotina.</title>
        <authorList>
            <person name="Kijpornyongpan T."/>
            <person name="Mondo S.J."/>
            <person name="Barry K."/>
            <person name="Sandor L."/>
            <person name="Lee J."/>
            <person name="Lipzen A."/>
            <person name="Pangilinan J."/>
            <person name="LaButti K."/>
            <person name="Hainaut M."/>
            <person name="Henrissat B."/>
            <person name="Grigoriev I.V."/>
            <person name="Spatafora J.W."/>
            <person name="Aime M.C."/>
        </authorList>
    </citation>
    <scope>NUCLEOTIDE SEQUENCE [LARGE SCALE GENOMIC DNA]</scope>
    <source>
        <strain evidence="8 9">MCA 3882</strain>
    </source>
</reference>
<dbReference type="EMBL" id="KZ819604">
    <property type="protein sequence ID" value="PWN33494.1"/>
    <property type="molecule type" value="Genomic_DNA"/>
</dbReference>
<dbReference type="GO" id="GO:0012505">
    <property type="term" value="C:endomembrane system"/>
    <property type="evidence" value="ECO:0007669"/>
    <property type="project" value="UniProtKB-SubCell"/>
</dbReference>
<evidence type="ECO:0000256" key="6">
    <source>
        <dbReference type="SAM" id="Phobius"/>
    </source>
</evidence>
<evidence type="ECO:0000256" key="2">
    <source>
        <dbReference type="ARBA" id="ARBA00022692"/>
    </source>
</evidence>
<dbReference type="GeneID" id="37020839"/>
<keyword evidence="4 6" id="KW-0472">Membrane</keyword>
<dbReference type="InParanoid" id="A0A316V8F9"/>
<keyword evidence="3 6" id="KW-1133">Transmembrane helix</keyword>
<name>A0A316V8F9_9BASI</name>
<gene>
    <name evidence="8" type="ORF">FA14DRAFT_161315</name>
</gene>
<dbReference type="OrthoDB" id="2243669at2759"/>
<feature type="transmembrane region" description="Helical" evidence="6">
    <location>
        <begin position="110"/>
        <end position="128"/>
    </location>
</feature>
<dbReference type="GO" id="GO:0033254">
    <property type="term" value="C:vacuolar transporter chaperone complex"/>
    <property type="evidence" value="ECO:0007669"/>
    <property type="project" value="TreeGrafter"/>
</dbReference>
<evidence type="ECO:0000256" key="5">
    <source>
        <dbReference type="SAM" id="MobiDB-lite"/>
    </source>
</evidence>
<feature type="domain" description="DUF202" evidence="7">
    <location>
        <begin position="101"/>
        <end position="187"/>
    </location>
</feature>
<feature type="region of interest" description="Disordered" evidence="5">
    <location>
        <begin position="50"/>
        <end position="90"/>
    </location>
</feature>
<dbReference type="RefSeq" id="XP_025353796.1">
    <property type="nucleotide sequence ID" value="XM_025499058.1"/>
</dbReference>
<evidence type="ECO:0000256" key="3">
    <source>
        <dbReference type="ARBA" id="ARBA00022989"/>
    </source>
</evidence>